<gene>
    <name evidence="1" type="ORF">GH808_03795</name>
</gene>
<accession>A0ABR6WSJ5</accession>
<organism evidence="1 2">
    <name type="scientific">Acetobacterium fimetarium</name>
    <dbReference type="NCBI Taxonomy" id="52691"/>
    <lineage>
        <taxon>Bacteria</taxon>
        <taxon>Bacillati</taxon>
        <taxon>Bacillota</taxon>
        <taxon>Clostridia</taxon>
        <taxon>Eubacteriales</taxon>
        <taxon>Eubacteriaceae</taxon>
        <taxon>Acetobacterium</taxon>
    </lineage>
</organism>
<keyword evidence="2" id="KW-1185">Reference proteome</keyword>
<comment type="caution">
    <text evidence="1">The sequence shown here is derived from an EMBL/GenBank/DDBJ whole genome shotgun (WGS) entry which is preliminary data.</text>
</comment>
<name>A0ABR6WSJ5_9FIRM</name>
<evidence type="ECO:0000313" key="2">
    <source>
        <dbReference type="Proteomes" id="UP000603234"/>
    </source>
</evidence>
<dbReference type="RefSeq" id="WP_186841475.1">
    <property type="nucleotide sequence ID" value="NZ_WJBC01000004.1"/>
</dbReference>
<sequence length="91" mass="10736">MAKKYSVRTNNTILAKMANNKLDYYLRTHNGDELYLFTREYSTDCYEMCMSGAPINAVLYGRKKDTAFMNLSKYLNFMMPYFVEYYELATA</sequence>
<protein>
    <submittedName>
        <fullName evidence="1">Uncharacterized protein</fullName>
    </submittedName>
</protein>
<dbReference type="Proteomes" id="UP000603234">
    <property type="component" value="Unassembled WGS sequence"/>
</dbReference>
<reference evidence="1 2" key="1">
    <citation type="journal article" date="2020" name="mSystems">
        <title>Defining Genomic and Predicted Metabolic Features of the Acetobacterium Genus.</title>
        <authorList>
            <person name="Ross D.E."/>
            <person name="Marshall C.W."/>
            <person name="Gulliver D."/>
            <person name="May H.D."/>
            <person name="Norman R.S."/>
        </authorList>
    </citation>
    <scope>NUCLEOTIDE SEQUENCE [LARGE SCALE GENOMIC DNA]</scope>
    <source>
        <strain evidence="1 2">DSM 8238</strain>
    </source>
</reference>
<evidence type="ECO:0000313" key="1">
    <source>
        <dbReference type="EMBL" id="MBC3803559.1"/>
    </source>
</evidence>
<dbReference type="EMBL" id="WJBC01000004">
    <property type="protein sequence ID" value="MBC3803559.1"/>
    <property type="molecule type" value="Genomic_DNA"/>
</dbReference>
<proteinExistence type="predicted"/>